<organism evidence="2 3">
    <name type="scientific">Streptacidiphilus jeojiensis</name>
    <dbReference type="NCBI Taxonomy" id="3229225"/>
    <lineage>
        <taxon>Bacteria</taxon>
        <taxon>Bacillati</taxon>
        <taxon>Actinomycetota</taxon>
        <taxon>Actinomycetes</taxon>
        <taxon>Kitasatosporales</taxon>
        <taxon>Streptomycetaceae</taxon>
        <taxon>Streptacidiphilus</taxon>
    </lineage>
</organism>
<evidence type="ECO:0000313" key="3">
    <source>
        <dbReference type="Proteomes" id="UP001592581"/>
    </source>
</evidence>
<sequence>MSGRISASRSAALKAAQEAKARRDALRLAHEQMVESALADWFEGTTRAEELRTRAQAKAAQILAEAEAAAAKPEAAARRALRMLVGLGEPRDQIAALTGLTLSDVRGALATAEAEAERNPATERVPNQASEPAEAATGTGAAVVAAVDAAGVPAGTAADPP</sequence>
<name>A0ABV6XX95_9ACTN</name>
<reference evidence="2 3" key="1">
    <citation type="submission" date="2024-06" db="EMBL/GenBank/DDBJ databases">
        <authorList>
            <person name="Lee S.D."/>
        </authorList>
    </citation>
    <scope>NUCLEOTIDE SEQUENCE [LARGE SCALE GENOMIC DNA]</scope>
    <source>
        <strain evidence="2 3">N1-10</strain>
    </source>
</reference>
<accession>A0ABV6XX95</accession>
<protein>
    <submittedName>
        <fullName evidence="2">Uncharacterized protein</fullName>
    </submittedName>
</protein>
<feature type="region of interest" description="Disordered" evidence="1">
    <location>
        <begin position="111"/>
        <end position="139"/>
    </location>
</feature>
<dbReference type="EMBL" id="JBEUKS010000014">
    <property type="protein sequence ID" value="MFC1442865.1"/>
    <property type="molecule type" value="Genomic_DNA"/>
</dbReference>
<evidence type="ECO:0000313" key="2">
    <source>
        <dbReference type="EMBL" id="MFC1442865.1"/>
    </source>
</evidence>
<comment type="caution">
    <text evidence="2">The sequence shown here is derived from an EMBL/GenBank/DDBJ whole genome shotgun (WGS) entry which is preliminary data.</text>
</comment>
<keyword evidence="3" id="KW-1185">Reference proteome</keyword>
<proteinExistence type="predicted"/>
<evidence type="ECO:0000256" key="1">
    <source>
        <dbReference type="SAM" id="MobiDB-lite"/>
    </source>
</evidence>
<gene>
    <name evidence="2" type="ORF">ABUW04_31910</name>
</gene>
<dbReference type="RefSeq" id="WP_380567953.1">
    <property type="nucleotide sequence ID" value="NZ_JBEUKS010000014.1"/>
</dbReference>
<dbReference type="Proteomes" id="UP001592581">
    <property type="component" value="Unassembled WGS sequence"/>
</dbReference>